<comment type="subcellular location">
    <subcellularLocation>
        <location evidence="1">Cell membrane</location>
        <topology evidence="1">Single-pass membrane protein</topology>
    </subcellularLocation>
</comment>
<dbReference type="GO" id="GO:0005886">
    <property type="term" value="C:plasma membrane"/>
    <property type="evidence" value="ECO:0007669"/>
    <property type="project" value="UniProtKB-SubCell"/>
</dbReference>
<dbReference type="AlphaFoldDB" id="A0A8J3FQD1"/>
<dbReference type="Proteomes" id="UP000656042">
    <property type="component" value="Unassembled WGS sequence"/>
</dbReference>
<organism evidence="14 15">
    <name type="scientific">Mangrovihabitans endophyticus</name>
    <dbReference type="NCBI Taxonomy" id="1751298"/>
    <lineage>
        <taxon>Bacteria</taxon>
        <taxon>Bacillati</taxon>
        <taxon>Actinomycetota</taxon>
        <taxon>Actinomycetes</taxon>
        <taxon>Micromonosporales</taxon>
        <taxon>Micromonosporaceae</taxon>
        <taxon>Mangrovihabitans</taxon>
    </lineage>
</organism>
<dbReference type="Gene3D" id="3.40.50.200">
    <property type="entry name" value="Peptidase S8/S53 domain"/>
    <property type="match status" value="1"/>
</dbReference>
<dbReference type="PROSITE" id="PS00136">
    <property type="entry name" value="SUBTILASE_ASP"/>
    <property type="match status" value="1"/>
</dbReference>
<accession>A0A8J3FQD1</accession>
<evidence type="ECO:0000256" key="3">
    <source>
        <dbReference type="ARBA" id="ARBA00022475"/>
    </source>
</evidence>
<reference evidence="14" key="1">
    <citation type="journal article" date="2014" name="Int. J. Syst. Evol. Microbiol.">
        <title>Complete genome sequence of Corynebacterium casei LMG S-19264T (=DSM 44701T), isolated from a smear-ripened cheese.</title>
        <authorList>
            <consortium name="US DOE Joint Genome Institute (JGI-PGF)"/>
            <person name="Walter F."/>
            <person name="Albersmeier A."/>
            <person name="Kalinowski J."/>
            <person name="Ruckert C."/>
        </authorList>
    </citation>
    <scope>NUCLEOTIDE SEQUENCE</scope>
    <source>
        <strain evidence="14">CGMCC 4.7299</strain>
    </source>
</reference>
<evidence type="ECO:0000256" key="1">
    <source>
        <dbReference type="ARBA" id="ARBA00004162"/>
    </source>
</evidence>
<keyword evidence="9 12" id="KW-0472">Membrane</keyword>
<keyword evidence="8 12" id="KW-1133">Transmembrane helix</keyword>
<keyword evidence="4 10" id="KW-0645">Protease</keyword>
<reference evidence="14" key="2">
    <citation type="submission" date="2020-09" db="EMBL/GenBank/DDBJ databases">
        <authorList>
            <person name="Sun Q."/>
            <person name="Zhou Y."/>
        </authorList>
    </citation>
    <scope>NUCLEOTIDE SEQUENCE</scope>
    <source>
        <strain evidence="14">CGMCC 4.7299</strain>
    </source>
</reference>
<dbReference type="InterPro" id="IPR050131">
    <property type="entry name" value="Peptidase_S8_subtilisin-like"/>
</dbReference>
<feature type="active site" description="Charge relay system" evidence="10">
    <location>
        <position position="44"/>
    </location>
</feature>
<evidence type="ECO:0000313" key="14">
    <source>
        <dbReference type="EMBL" id="GGL08600.1"/>
    </source>
</evidence>
<evidence type="ECO:0000259" key="13">
    <source>
        <dbReference type="Pfam" id="PF00082"/>
    </source>
</evidence>
<dbReference type="PANTHER" id="PTHR43806">
    <property type="entry name" value="PEPTIDASE S8"/>
    <property type="match status" value="1"/>
</dbReference>
<evidence type="ECO:0000256" key="7">
    <source>
        <dbReference type="ARBA" id="ARBA00022825"/>
    </source>
</evidence>
<name>A0A8J3FQD1_9ACTN</name>
<keyword evidence="7 10" id="KW-0720">Serine protease</keyword>
<feature type="active site" description="Charge relay system" evidence="10">
    <location>
        <position position="78"/>
    </location>
</feature>
<gene>
    <name evidence="14" type="ORF">GCM10012284_49010</name>
</gene>
<evidence type="ECO:0000256" key="9">
    <source>
        <dbReference type="ARBA" id="ARBA00023136"/>
    </source>
</evidence>
<proteinExistence type="inferred from homology"/>
<dbReference type="InterPro" id="IPR000209">
    <property type="entry name" value="Peptidase_S8/S53_dom"/>
</dbReference>
<feature type="active site" description="Charge relay system" evidence="10">
    <location>
        <position position="233"/>
    </location>
</feature>
<dbReference type="InterPro" id="IPR023827">
    <property type="entry name" value="Peptidase_S8_Asp-AS"/>
</dbReference>
<evidence type="ECO:0000256" key="12">
    <source>
        <dbReference type="SAM" id="Phobius"/>
    </source>
</evidence>
<dbReference type="InterPro" id="IPR036852">
    <property type="entry name" value="Peptidase_S8/S53_dom_sf"/>
</dbReference>
<feature type="domain" description="Peptidase S8/S53" evidence="13">
    <location>
        <begin position="35"/>
        <end position="281"/>
    </location>
</feature>
<evidence type="ECO:0000256" key="2">
    <source>
        <dbReference type="ARBA" id="ARBA00011073"/>
    </source>
</evidence>
<evidence type="ECO:0000256" key="8">
    <source>
        <dbReference type="ARBA" id="ARBA00022989"/>
    </source>
</evidence>
<dbReference type="EMBL" id="BMMX01000030">
    <property type="protein sequence ID" value="GGL08600.1"/>
    <property type="molecule type" value="Genomic_DNA"/>
</dbReference>
<dbReference type="GO" id="GO:0006508">
    <property type="term" value="P:proteolysis"/>
    <property type="evidence" value="ECO:0007669"/>
    <property type="project" value="UniProtKB-KW"/>
</dbReference>
<keyword evidence="6 10" id="KW-0378">Hydrolase</keyword>
<evidence type="ECO:0000313" key="15">
    <source>
        <dbReference type="Proteomes" id="UP000656042"/>
    </source>
</evidence>
<feature type="compositionally biased region" description="Pro residues" evidence="11">
    <location>
        <begin position="311"/>
        <end position="320"/>
    </location>
</feature>
<dbReference type="Pfam" id="PF00082">
    <property type="entry name" value="Peptidase_S8"/>
    <property type="match status" value="1"/>
</dbReference>
<evidence type="ECO:0000256" key="5">
    <source>
        <dbReference type="ARBA" id="ARBA00022692"/>
    </source>
</evidence>
<evidence type="ECO:0000256" key="6">
    <source>
        <dbReference type="ARBA" id="ARBA00022801"/>
    </source>
</evidence>
<dbReference type="PANTHER" id="PTHR43806:SF11">
    <property type="entry name" value="CEREVISIN-RELATED"/>
    <property type="match status" value="1"/>
</dbReference>
<keyword evidence="5 12" id="KW-0812">Transmembrane</keyword>
<dbReference type="PRINTS" id="PR00723">
    <property type="entry name" value="SUBTILISIN"/>
</dbReference>
<dbReference type="InterPro" id="IPR015500">
    <property type="entry name" value="Peptidase_S8_subtilisin-rel"/>
</dbReference>
<evidence type="ECO:0000256" key="11">
    <source>
        <dbReference type="SAM" id="MobiDB-lite"/>
    </source>
</evidence>
<dbReference type="InterPro" id="IPR023834">
    <property type="entry name" value="T7SS_pept_S8A_mycosin"/>
</dbReference>
<keyword evidence="3" id="KW-1003">Cell membrane</keyword>
<dbReference type="NCBIfam" id="TIGR03921">
    <property type="entry name" value="T7SS_mycosin"/>
    <property type="match status" value="1"/>
</dbReference>
<feature type="compositionally biased region" description="Low complexity" evidence="11">
    <location>
        <begin position="298"/>
        <end position="310"/>
    </location>
</feature>
<evidence type="ECO:0000256" key="4">
    <source>
        <dbReference type="ARBA" id="ARBA00022670"/>
    </source>
</evidence>
<dbReference type="PROSITE" id="PS51892">
    <property type="entry name" value="SUBTILASE"/>
    <property type="match status" value="1"/>
</dbReference>
<dbReference type="GO" id="GO:0004252">
    <property type="term" value="F:serine-type endopeptidase activity"/>
    <property type="evidence" value="ECO:0007669"/>
    <property type="project" value="UniProtKB-UniRule"/>
</dbReference>
<evidence type="ECO:0000256" key="10">
    <source>
        <dbReference type="PROSITE-ProRule" id="PRU01240"/>
    </source>
</evidence>
<comment type="similarity">
    <text evidence="2 10">Belongs to the peptidase S8 family.</text>
</comment>
<dbReference type="SUPFAM" id="SSF52743">
    <property type="entry name" value="Subtilisin-like"/>
    <property type="match status" value="1"/>
</dbReference>
<keyword evidence="15" id="KW-1185">Reference proteome</keyword>
<feature type="transmembrane region" description="Helical" evidence="12">
    <location>
        <begin position="335"/>
        <end position="355"/>
    </location>
</feature>
<comment type="caution">
    <text evidence="14">The sequence shown here is derived from an EMBL/GenBank/DDBJ whole genome shotgun (WGS) entry which is preliminary data.</text>
</comment>
<protein>
    <submittedName>
        <fullName evidence="14">Type VII secretion-associated serine protease</fullName>
    </submittedName>
</protein>
<feature type="region of interest" description="Disordered" evidence="11">
    <location>
        <begin position="294"/>
        <end position="329"/>
    </location>
</feature>
<sequence length="364" mass="37258">MAAAMTSPATADATRDEQWHLKYLNIKVAHSVTKGSGITVGVVDTGVSPHPDLDQNLLDGKDVISDSTGNGKVDEIGHGTAMAGIIAAHGHGKSSGVIGIAPETRILPVKEEKPGFANAGLNIAPGIEYAASKDVDIINVSLSSAPSLALQRAVMDAQKRDILIVAAAGNRPNDFAIGYPAAMPGVLAVGATDREGKHLPFSVEDNKVGLCAPGIDIETTYLNRGYATSRGTSDATAIVSGAAALVRAKFPDLSAQEVIHRLTATATDVGPPGRDEECGYGIVNIVKALTADVPPLDGAGASEPSSSPPAESSPPAPPQSAPEGEAQTSSVNVPAVVGGIVGVLLLGGLIFSLVVQRRRRRTDR</sequence>